<protein>
    <submittedName>
        <fullName evidence="2">Uncharacterized protein</fullName>
    </submittedName>
</protein>
<organism evidence="2 3">
    <name type="scientific">Aliidiomarina halalkaliphila</name>
    <dbReference type="NCBI Taxonomy" id="2593535"/>
    <lineage>
        <taxon>Bacteria</taxon>
        <taxon>Pseudomonadati</taxon>
        <taxon>Pseudomonadota</taxon>
        <taxon>Gammaproteobacteria</taxon>
        <taxon>Alteromonadales</taxon>
        <taxon>Idiomarinaceae</taxon>
        <taxon>Aliidiomarina</taxon>
    </lineage>
</organism>
<feature type="signal peptide" evidence="1">
    <location>
        <begin position="1"/>
        <end position="28"/>
    </location>
</feature>
<keyword evidence="1" id="KW-0732">Signal</keyword>
<gene>
    <name evidence="2" type="ORF">FM042_06025</name>
</gene>
<dbReference type="PROSITE" id="PS51257">
    <property type="entry name" value="PROKAR_LIPOPROTEIN"/>
    <property type="match status" value="1"/>
</dbReference>
<keyword evidence="3" id="KW-1185">Reference proteome</keyword>
<dbReference type="EMBL" id="VJWL01000001">
    <property type="protein sequence ID" value="TRW50386.1"/>
    <property type="molecule type" value="Genomic_DNA"/>
</dbReference>
<reference evidence="2 3" key="1">
    <citation type="submission" date="2019-07" db="EMBL/GenBank/DDBJ databases">
        <authorList>
            <person name="Yang M."/>
            <person name="Zhao D."/>
            <person name="Xiang H."/>
        </authorList>
    </citation>
    <scope>NUCLEOTIDE SEQUENCE [LARGE SCALE GENOMIC DNA]</scope>
    <source>
        <strain evidence="2 3">IM1326</strain>
    </source>
</reference>
<sequence length="167" mass="18914">MFKSGKLILMACLVIFIAGCNSTTNTTASNQSTFTPERVSIPDYLEFLDNLEMSIAEGEPRELDESEQRQFASIKSSLVSLIGTRSDLEEFDQYDKERLFNLHQRLQTVVIGDPSTQVICRQERTTGSNMRQTRCMTRQQADDERKRASQFFGDLVDSGRSIMPVGN</sequence>
<accession>A0A552X5W7</accession>
<dbReference type="OrthoDB" id="7193459at2"/>
<proteinExistence type="predicted"/>
<evidence type="ECO:0000313" key="3">
    <source>
        <dbReference type="Proteomes" id="UP000320359"/>
    </source>
</evidence>
<evidence type="ECO:0000256" key="1">
    <source>
        <dbReference type="SAM" id="SignalP"/>
    </source>
</evidence>
<feature type="chain" id="PRO_5022162604" evidence="1">
    <location>
        <begin position="29"/>
        <end position="167"/>
    </location>
</feature>
<comment type="caution">
    <text evidence="2">The sequence shown here is derived from an EMBL/GenBank/DDBJ whole genome shotgun (WGS) entry which is preliminary data.</text>
</comment>
<name>A0A552X5W7_9GAMM</name>
<dbReference type="AlphaFoldDB" id="A0A552X5W7"/>
<evidence type="ECO:0000313" key="2">
    <source>
        <dbReference type="EMBL" id="TRW50386.1"/>
    </source>
</evidence>
<dbReference type="RefSeq" id="WP_143235326.1">
    <property type="nucleotide sequence ID" value="NZ_VJWL01000001.1"/>
</dbReference>
<dbReference type="Proteomes" id="UP000320359">
    <property type="component" value="Unassembled WGS sequence"/>
</dbReference>